<dbReference type="Proteomes" id="UP001408356">
    <property type="component" value="Unassembled WGS sequence"/>
</dbReference>
<dbReference type="SMART" id="SM01260">
    <property type="entry name" value="LANC_like"/>
    <property type="match status" value="1"/>
</dbReference>
<dbReference type="Gene3D" id="1.50.10.10">
    <property type="match status" value="1"/>
</dbReference>
<evidence type="ECO:0000313" key="1">
    <source>
        <dbReference type="EMBL" id="KAK9420246.1"/>
    </source>
</evidence>
<dbReference type="CDD" id="cd04794">
    <property type="entry name" value="euk_LANCL"/>
    <property type="match status" value="1"/>
</dbReference>
<evidence type="ECO:0000313" key="2">
    <source>
        <dbReference type="Proteomes" id="UP001408356"/>
    </source>
</evidence>
<organism evidence="1 2">
    <name type="scientific">Seiridium unicorne</name>
    <dbReference type="NCBI Taxonomy" id="138068"/>
    <lineage>
        <taxon>Eukaryota</taxon>
        <taxon>Fungi</taxon>
        <taxon>Dikarya</taxon>
        <taxon>Ascomycota</taxon>
        <taxon>Pezizomycotina</taxon>
        <taxon>Sordariomycetes</taxon>
        <taxon>Xylariomycetidae</taxon>
        <taxon>Amphisphaeriales</taxon>
        <taxon>Sporocadaceae</taxon>
        <taxon>Seiridium</taxon>
    </lineage>
</organism>
<dbReference type="Pfam" id="PF05147">
    <property type="entry name" value="LANC_like"/>
    <property type="match status" value="1"/>
</dbReference>
<accession>A0ABR2V0Q0</accession>
<dbReference type="PANTHER" id="PTHR12736:SF7">
    <property type="entry name" value="LANC-LIKE PROTEIN 3"/>
    <property type="match status" value="1"/>
</dbReference>
<dbReference type="EMBL" id="JARVKF010000246">
    <property type="protein sequence ID" value="KAK9420246.1"/>
    <property type="molecule type" value="Genomic_DNA"/>
</dbReference>
<dbReference type="PRINTS" id="PR01950">
    <property type="entry name" value="LANCSUPER"/>
</dbReference>
<dbReference type="InterPro" id="IPR007822">
    <property type="entry name" value="LANC-like"/>
</dbReference>
<protein>
    <submittedName>
        <fullName evidence="1">Uncharacterized protein</fullName>
    </submittedName>
</protein>
<name>A0ABR2V0Q0_9PEZI</name>
<reference evidence="1 2" key="1">
    <citation type="journal article" date="2024" name="J. Plant Pathol.">
        <title>Sequence and assembly of the genome of Seiridium unicorne, isolate CBS 538.82, causal agent of cypress canker disease.</title>
        <authorList>
            <person name="Scali E."/>
            <person name="Rocca G.D."/>
            <person name="Danti R."/>
            <person name="Garbelotto M."/>
            <person name="Barberini S."/>
            <person name="Baroncelli R."/>
            <person name="Emiliani G."/>
        </authorList>
    </citation>
    <scope>NUCLEOTIDE SEQUENCE [LARGE SCALE GENOMIC DNA]</scope>
    <source>
        <strain evidence="1 2">BM-138-508</strain>
    </source>
</reference>
<dbReference type="PANTHER" id="PTHR12736">
    <property type="entry name" value="LANC-LIKE PROTEIN"/>
    <property type="match status" value="1"/>
</dbReference>
<sequence length="384" mass="42643">MSHTTAHHHRFFANPQEPLTAFDAHQELLASLERINISNPPVHTCSTGWSFHGAYTGPTSIAYLFYRISQVYPDLEFKQQSLLDWAREYLGLGDSLKTKDPTPSHCGLANETLAHSALSAVIKGDASFARKLCSYEAAINSTKEDGSNEWLYGRAGYLYYLRLCRSVFSEESDPDTASLLEATIDKTVQSILTVPQPWTWHGKRYLGSVHGTIGIICQSVLSMPSAAPRFQNLLSELLDMQFKSGNFPSSLPIGNDKLVQFCHGGPGFVLSLRSLRPHFPALEEKIQQGIARAQIDILERGFLRKEPSLCHGIASNGLAVDNDKQFEVFLSCMTTDSMKKLRWSKEKGHGDDIVSLYTGEAGRAWVWAVADKGLPRTCIGYNDL</sequence>
<comment type="caution">
    <text evidence="1">The sequence shown here is derived from an EMBL/GenBank/DDBJ whole genome shotgun (WGS) entry which is preliminary data.</text>
</comment>
<proteinExistence type="predicted"/>
<dbReference type="SUPFAM" id="SSF158745">
    <property type="entry name" value="LanC-like"/>
    <property type="match status" value="1"/>
</dbReference>
<gene>
    <name evidence="1" type="ORF">SUNI508_06515</name>
</gene>
<dbReference type="InterPro" id="IPR012341">
    <property type="entry name" value="6hp_glycosidase-like_sf"/>
</dbReference>
<keyword evidence="2" id="KW-1185">Reference proteome</keyword>